<dbReference type="AlphaFoldDB" id="A0ABD3HMB3"/>
<accession>A0ABD3HMB3</accession>
<evidence type="ECO:0000256" key="1">
    <source>
        <dbReference type="SAM" id="MobiDB-lite"/>
    </source>
</evidence>
<reference evidence="2 3" key="1">
    <citation type="submission" date="2024-09" db="EMBL/GenBank/DDBJ databases">
        <title>Chromosome-scale assembly of Riccia sorocarpa.</title>
        <authorList>
            <person name="Paukszto L."/>
        </authorList>
    </citation>
    <scope>NUCLEOTIDE SEQUENCE [LARGE SCALE GENOMIC DNA]</scope>
    <source>
        <strain evidence="2">LP-2024</strain>
        <tissue evidence="2">Aerial parts of the thallus</tissue>
    </source>
</reference>
<dbReference type="Proteomes" id="UP001633002">
    <property type="component" value="Unassembled WGS sequence"/>
</dbReference>
<proteinExistence type="predicted"/>
<evidence type="ECO:0000313" key="2">
    <source>
        <dbReference type="EMBL" id="KAL3691542.1"/>
    </source>
</evidence>
<feature type="region of interest" description="Disordered" evidence="1">
    <location>
        <begin position="1"/>
        <end position="59"/>
    </location>
</feature>
<protein>
    <submittedName>
        <fullName evidence="2">Uncharacterized protein</fullName>
    </submittedName>
</protein>
<dbReference type="EMBL" id="JBJQOH010000003">
    <property type="protein sequence ID" value="KAL3691542.1"/>
    <property type="molecule type" value="Genomic_DNA"/>
</dbReference>
<keyword evidence="3" id="KW-1185">Reference proteome</keyword>
<comment type="caution">
    <text evidence="2">The sequence shown here is derived from an EMBL/GenBank/DDBJ whole genome shotgun (WGS) entry which is preliminary data.</text>
</comment>
<evidence type="ECO:0000313" key="3">
    <source>
        <dbReference type="Proteomes" id="UP001633002"/>
    </source>
</evidence>
<organism evidence="2 3">
    <name type="scientific">Riccia sorocarpa</name>
    <dbReference type="NCBI Taxonomy" id="122646"/>
    <lineage>
        <taxon>Eukaryota</taxon>
        <taxon>Viridiplantae</taxon>
        <taxon>Streptophyta</taxon>
        <taxon>Embryophyta</taxon>
        <taxon>Marchantiophyta</taxon>
        <taxon>Marchantiopsida</taxon>
        <taxon>Marchantiidae</taxon>
        <taxon>Marchantiales</taxon>
        <taxon>Ricciaceae</taxon>
        <taxon>Riccia</taxon>
    </lineage>
</organism>
<feature type="compositionally biased region" description="Low complexity" evidence="1">
    <location>
        <begin position="31"/>
        <end position="58"/>
    </location>
</feature>
<gene>
    <name evidence="2" type="ORF">R1sor_005193</name>
</gene>
<sequence>MDVPRKSMKMLARERKTISIQTDPQMDRQRTTAQPTATRTRQTQQPTANAPAPRTTAPKSIEMADVDNILFGIDTPARYFEAPIPVKEESDEEEQLPAEVEEVAFPMDDETAAIPVINLQRNEGSGADLDRVQDALLSAGFAVPAKPTRRWKHFQNISSDQLCGDEVGKHFESVESYTV</sequence>
<name>A0ABD3HMB3_9MARC</name>